<keyword evidence="1" id="KW-0812">Transmembrane</keyword>
<keyword evidence="1" id="KW-1133">Transmembrane helix</keyword>
<name>A0A549YH77_9BACI</name>
<accession>A0A549YH77</accession>
<dbReference type="Proteomes" id="UP000319280">
    <property type="component" value="Unassembled WGS sequence"/>
</dbReference>
<organism evidence="2 3">
    <name type="scientific">Lentibacillus cibarius</name>
    <dbReference type="NCBI Taxonomy" id="2583219"/>
    <lineage>
        <taxon>Bacteria</taxon>
        <taxon>Bacillati</taxon>
        <taxon>Bacillota</taxon>
        <taxon>Bacilli</taxon>
        <taxon>Bacillales</taxon>
        <taxon>Bacillaceae</taxon>
        <taxon>Lentibacillus</taxon>
    </lineage>
</organism>
<keyword evidence="1" id="KW-0472">Membrane</keyword>
<evidence type="ECO:0000256" key="1">
    <source>
        <dbReference type="SAM" id="Phobius"/>
    </source>
</evidence>
<comment type="caution">
    <text evidence="2">The sequence shown here is derived from an EMBL/GenBank/DDBJ whole genome shotgun (WGS) entry which is preliminary data.</text>
</comment>
<keyword evidence="3" id="KW-1185">Reference proteome</keyword>
<proteinExistence type="predicted"/>
<sequence length="135" mass="14584">MDWAGIGVLLIGLASLAVAILLIKPLRKLTELLSSLQDTTGELPGQVASVMEDASSTLRSGTAAINDVNRQLSKINPAIQVAGDIGSAIKKLSASVTAINQEMRAKTDNRIMERYNLEWVYGIAALGYCIWQRKK</sequence>
<gene>
    <name evidence="2" type="ORF">FH966_05445</name>
</gene>
<dbReference type="Pfam" id="PF06103">
    <property type="entry name" value="DUF948"/>
    <property type="match status" value="1"/>
</dbReference>
<reference evidence="2 3" key="1">
    <citation type="submission" date="2019-07" db="EMBL/GenBank/DDBJ databases">
        <title>Genomic analysis of Lentibacillus sp. NKC851-2.</title>
        <authorList>
            <person name="Oh Y.J."/>
        </authorList>
    </citation>
    <scope>NUCLEOTIDE SEQUENCE [LARGE SCALE GENOMIC DNA]</scope>
    <source>
        <strain evidence="2 3">NKC851-2</strain>
    </source>
</reference>
<dbReference type="EMBL" id="VJMZ01000001">
    <property type="protein sequence ID" value="TRM11208.1"/>
    <property type="molecule type" value="Genomic_DNA"/>
</dbReference>
<dbReference type="AlphaFoldDB" id="A0A549YH77"/>
<dbReference type="RefSeq" id="WP_142790368.1">
    <property type="nucleotide sequence ID" value="NZ_VJMZ01000001.1"/>
</dbReference>
<evidence type="ECO:0000313" key="3">
    <source>
        <dbReference type="Proteomes" id="UP000319280"/>
    </source>
</evidence>
<protein>
    <submittedName>
        <fullName evidence="2">DUF948 domain-containing protein</fullName>
    </submittedName>
</protein>
<evidence type="ECO:0000313" key="2">
    <source>
        <dbReference type="EMBL" id="TRM11208.1"/>
    </source>
</evidence>
<feature type="transmembrane region" description="Helical" evidence="1">
    <location>
        <begin position="6"/>
        <end position="23"/>
    </location>
</feature>
<dbReference type="InterPro" id="IPR009293">
    <property type="entry name" value="UPF0478"/>
</dbReference>